<dbReference type="RefSeq" id="WP_229961896.1">
    <property type="nucleotide sequence ID" value="NZ_JAJJWI010000016.1"/>
</dbReference>
<protein>
    <submittedName>
        <fullName evidence="2">DUF389 domain-containing protein</fullName>
    </submittedName>
</protein>
<dbReference type="Proteomes" id="UP001597369">
    <property type="component" value="Unassembled WGS sequence"/>
</dbReference>
<feature type="transmembrane region" description="Helical" evidence="1">
    <location>
        <begin position="217"/>
        <end position="239"/>
    </location>
</feature>
<sequence length="311" mass="33859">MARSISITSPYDKTDEILKNLENMDGIMQLQVIQNASVKPPGDVITVVTPNKHLQKLMRVLDGVGLGKKDGISILSSEPDSFIPTSSSFTVYRDDNESTWEEMEMIISNDSNTTINTLIIMTISGALATIGIATNSIHLVIGGMLVAPGFMPILRVSLGIVSRYERWHYGIWDTLKAYVTLILSAAVTAVILASLNYSPMVGATSYYIPDKELLEYWTTFTFPSVLASAVASVAGAILVATNKSVFTSGVMIGLALVPSAAIIGIGLVNEDFTLAGRAFLRFIVDIALVFVLPLLYLYWERSRSHKRDTSV</sequence>
<gene>
    <name evidence="2" type="ORF">ACFSKU_02480</name>
</gene>
<comment type="caution">
    <text evidence="2">The sequence shown here is derived from an EMBL/GenBank/DDBJ whole genome shotgun (WGS) entry which is preliminary data.</text>
</comment>
<dbReference type="Pfam" id="PF04087">
    <property type="entry name" value="DUF389"/>
    <property type="match status" value="1"/>
</dbReference>
<feature type="transmembrane region" description="Helical" evidence="1">
    <location>
        <begin position="279"/>
        <end position="299"/>
    </location>
</feature>
<evidence type="ECO:0000313" key="3">
    <source>
        <dbReference type="Proteomes" id="UP001597369"/>
    </source>
</evidence>
<evidence type="ECO:0000256" key="1">
    <source>
        <dbReference type="SAM" id="Phobius"/>
    </source>
</evidence>
<feature type="transmembrane region" description="Helical" evidence="1">
    <location>
        <begin position="139"/>
        <end position="158"/>
    </location>
</feature>
<evidence type="ECO:0000313" key="2">
    <source>
        <dbReference type="EMBL" id="MFD2065733.1"/>
    </source>
</evidence>
<keyword evidence="3" id="KW-1185">Reference proteome</keyword>
<dbReference type="InterPro" id="IPR005240">
    <property type="entry name" value="DUF389"/>
</dbReference>
<keyword evidence="1" id="KW-0472">Membrane</keyword>
<dbReference type="PANTHER" id="PTHR20992:SF9">
    <property type="entry name" value="AT15442P-RELATED"/>
    <property type="match status" value="1"/>
</dbReference>
<keyword evidence="1" id="KW-0812">Transmembrane</keyword>
<accession>A0ABW4WSM3</accession>
<keyword evidence="1" id="KW-1133">Transmembrane helix</keyword>
<feature type="transmembrane region" description="Helical" evidence="1">
    <location>
        <begin position="246"/>
        <end position="267"/>
    </location>
</feature>
<feature type="transmembrane region" description="Helical" evidence="1">
    <location>
        <begin position="113"/>
        <end position="133"/>
    </location>
</feature>
<name>A0ABW4WSM3_9BACT</name>
<dbReference type="PANTHER" id="PTHR20992">
    <property type="entry name" value="AT15442P-RELATED"/>
    <property type="match status" value="1"/>
</dbReference>
<dbReference type="EMBL" id="JBHUHV010000008">
    <property type="protein sequence ID" value="MFD2065733.1"/>
    <property type="molecule type" value="Genomic_DNA"/>
</dbReference>
<reference evidence="3" key="1">
    <citation type="journal article" date="2019" name="Int. J. Syst. Evol. Microbiol.">
        <title>The Global Catalogue of Microorganisms (GCM) 10K type strain sequencing project: providing services to taxonomists for standard genome sequencing and annotation.</title>
        <authorList>
            <consortium name="The Broad Institute Genomics Platform"/>
            <consortium name="The Broad Institute Genome Sequencing Center for Infectious Disease"/>
            <person name="Wu L."/>
            <person name="Ma J."/>
        </authorList>
    </citation>
    <scope>NUCLEOTIDE SEQUENCE [LARGE SCALE GENOMIC DNA]</scope>
    <source>
        <strain evidence="3">JCM 16545</strain>
    </source>
</reference>
<proteinExistence type="predicted"/>
<organism evidence="2 3">
    <name type="scientific">Pontibacter silvestris</name>
    <dbReference type="NCBI Taxonomy" id="2305183"/>
    <lineage>
        <taxon>Bacteria</taxon>
        <taxon>Pseudomonadati</taxon>
        <taxon>Bacteroidota</taxon>
        <taxon>Cytophagia</taxon>
        <taxon>Cytophagales</taxon>
        <taxon>Hymenobacteraceae</taxon>
        <taxon>Pontibacter</taxon>
    </lineage>
</organism>
<feature type="transmembrane region" description="Helical" evidence="1">
    <location>
        <begin position="178"/>
        <end position="197"/>
    </location>
</feature>